<keyword evidence="4" id="KW-1185">Reference proteome</keyword>
<feature type="region of interest" description="Disordered" evidence="1">
    <location>
        <begin position="13"/>
        <end position="33"/>
    </location>
</feature>
<evidence type="ECO:0000256" key="2">
    <source>
        <dbReference type="SAM" id="Phobius"/>
    </source>
</evidence>
<protein>
    <submittedName>
        <fullName evidence="3">Uncharacterized protein</fullName>
    </submittedName>
</protein>
<dbReference type="AlphaFoldDB" id="A0AAU9JPH5"/>
<keyword evidence="2" id="KW-0812">Transmembrane</keyword>
<comment type="caution">
    <text evidence="3">The sequence shown here is derived from an EMBL/GenBank/DDBJ whole genome shotgun (WGS) entry which is preliminary data.</text>
</comment>
<evidence type="ECO:0000313" key="4">
    <source>
        <dbReference type="Proteomes" id="UP001162131"/>
    </source>
</evidence>
<organism evidence="3 4">
    <name type="scientific">Blepharisma stoltei</name>
    <dbReference type="NCBI Taxonomy" id="1481888"/>
    <lineage>
        <taxon>Eukaryota</taxon>
        <taxon>Sar</taxon>
        <taxon>Alveolata</taxon>
        <taxon>Ciliophora</taxon>
        <taxon>Postciliodesmatophora</taxon>
        <taxon>Heterotrichea</taxon>
        <taxon>Heterotrichida</taxon>
        <taxon>Blepharismidae</taxon>
        <taxon>Blepharisma</taxon>
    </lineage>
</organism>
<reference evidence="3" key="1">
    <citation type="submission" date="2021-09" db="EMBL/GenBank/DDBJ databases">
        <authorList>
            <consortium name="AG Swart"/>
            <person name="Singh M."/>
            <person name="Singh A."/>
            <person name="Seah K."/>
            <person name="Emmerich C."/>
        </authorList>
    </citation>
    <scope>NUCLEOTIDE SEQUENCE</scope>
    <source>
        <strain evidence="3">ATCC30299</strain>
    </source>
</reference>
<dbReference type="Proteomes" id="UP001162131">
    <property type="component" value="Unassembled WGS sequence"/>
</dbReference>
<accession>A0AAU9JPH5</accession>
<feature type="transmembrane region" description="Helical" evidence="2">
    <location>
        <begin position="205"/>
        <end position="225"/>
    </location>
</feature>
<evidence type="ECO:0000313" key="3">
    <source>
        <dbReference type="EMBL" id="CAG9327624.1"/>
    </source>
</evidence>
<keyword evidence="2" id="KW-0472">Membrane</keyword>
<sequence>MFYYKVRPRRKSTYLERKRQSRRGKNLSADLDNSSSDLLSASFDYQDMTSSNGSNTERTLTPDISNFSHSHKKKYYAQYDLNLTMPLPNEYEYAPSSSLLSPTGAFTESSSEYETYTSKGILKKKSPRTPVASHKKDGEEEFEVYEGSLTPKPSKLKSALKSPRTTGFEGEIELKYEKKKKKTRFENVSTENEKGLFIEGMNFKALAIGAAIAATVTAFISYKIFKK</sequence>
<proteinExistence type="predicted"/>
<evidence type="ECO:0000256" key="1">
    <source>
        <dbReference type="SAM" id="MobiDB-lite"/>
    </source>
</evidence>
<name>A0AAU9JPH5_9CILI</name>
<keyword evidence="2" id="KW-1133">Transmembrane helix</keyword>
<dbReference type="EMBL" id="CAJZBQ010000044">
    <property type="protein sequence ID" value="CAG9327624.1"/>
    <property type="molecule type" value="Genomic_DNA"/>
</dbReference>
<gene>
    <name evidence="3" type="ORF">BSTOLATCC_MIC44254</name>
</gene>